<sequence>MESIAKDKANGGITFWVMSETKDSANTLRKMTKYITQSGRVKCLEWHVYDRENRELMNYLKPETDWEYPEEFSLLYRTVEIVWDAQSQ</sequence>
<comment type="caution">
    <text evidence="1">The sequence shown here is derived from an EMBL/GenBank/DDBJ whole genome shotgun (WGS) entry which is preliminary data.</text>
</comment>
<dbReference type="RefSeq" id="WP_132018272.1">
    <property type="nucleotide sequence ID" value="NZ_SLUN01000070.1"/>
</dbReference>
<name>A0A4R1QM24_HYDET</name>
<dbReference type="EMBL" id="SLUN01000070">
    <property type="protein sequence ID" value="TCL53821.1"/>
    <property type="molecule type" value="Genomic_DNA"/>
</dbReference>
<evidence type="ECO:0000313" key="1">
    <source>
        <dbReference type="EMBL" id="TCL53821.1"/>
    </source>
</evidence>
<reference evidence="1 2" key="1">
    <citation type="submission" date="2019-03" db="EMBL/GenBank/DDBJ databases">
        <title>Genomic Encyclopedia of Type Strains, Phase IV (KMG-IV): sequencing the most valuable type-strain genomes for metagenomic binning, comparative biology and taxonomic classification.</title>
        <authorList>
            <person name="Goeker M."/>
        </authorList>
    </citation>
    <scope>NUCLEOTIDE SEQUENCE [LARGE SCALE GENOMIC DNA]</scope>
    <source>
        <strain evidence="1 2">LX-B</strain>
    </source>
</reference>
<organism evidence="1 2">
    <name type="scientific">Hydrogenispora ethanolica</name>
    <dbReference type="NCBI Taxonomy" id="1082276"/>
    <lineage>
        <taxon>Bacteria</taxon>
        <taxon>Bacillati</taxon>
        <taxon>Bacillota</taxon>
        <taxon>Hydrogenispora</taxon>
    </lineage>
</organism>
<dbReference type="Proteomes" id="UP000295008">
    <property type="component" value="Unassembled WGS sequence"/>
</dbReference>
<evidence type="ECO:0000313" key="2">
    <source>
        <dbReference type="Proteomes" id="UP000295008"/>
    </source>
</evidence>
<gene>
    <name evidence="1" type="ORF">EDC14_10702</name>
</gene>
<dbReference type="AlphaFoldDB" id="A0A4R1QM24"/>
<protein>
    <submittedName>
        <fullName evidence="1">Uncharacterized protein</fullName>
    </submittedName>
</protein>
<accession>A0A4R1QM24</accession>
<proteinExistence type="predicted"/>
<keyword evidence="2" id="KW-1185">Reference proteome</keyword>